<sequence length="343" mass="38392">MSLEIINASVLAISLDTEANQLQIKNHNALPADDHSLNELIERSHTTYNAKPAKGYASFIESNQGGGEEKRFTEALDEYLEQTSPFADFSLLTANKLILAMAENEHVEEGLFIICHYRSLGREFLLLTYSSQTAALAFDQNLTLHQSTYLDLSKLQLAARLDLDALREQEDMPLSFIRGRVGRKVSDFFLEFLNAEEYREAKQQNERLVEAVETYCDTAQLNKEEKQQVRKETSQYYKEQQQAGERLNIAQLSEVVGAVSGDNHGLLNQVADELPEELPPVASVVGKVTKFSGQGRGVSIGFERGLLGDSVLFDPQNETLTITRVPPNLLDQLKRHVKSSGDE</sequence>
<protein>
    <submittedName>
        <fullName evidence="4">Nucleoid-associated protein</fullName>
    </submittedName>
</protein>
<evidence type="ECO:0000256" key="3">
    <source>
        <dbReference type="ARBA" id="ARBA00022490"/>
    </source>
</evidence>
<evidence type="ECO:0000256" key="2">
    <source>
        <dbReference type="ARBA" id="ARBA00009035"/>
    </source>
</evidence>
<dbReference type="Proteomes" id="UP001597380">
    <property type="component" value="Unassembled WGS sequence"/>
</dbReference>
<name>A0ABW4XGD9_9GAMM</name>
<reference evidence="5" key="1">
    <citation type="journal article" date="2019" name="Int. J. Syst. Evol. Microbiol.">
        <title>The Global Catalogue of Microorganisms (GCM) 10K type strain sequencing project: providing services to taxonomists for standard genome sequencing and annotation.</title>
        <authorList>
            <consortium name="The Broad Institute Genomics Platform"/>
            <consortium name="The Broad Institute Genome Sequencing Center for Infectious Disease"/>
            <person name="Wu L."/>
            <person name="Ma J."/>
        </authorList>
    </citation>
    <scope>NUCLEOTIDE SEQUENCE [LARGE SCALE GENOMIC DNA]</scope>
    <source>
        <strain evidence="5">CGMCC 1.10992</strain>
    </source>
</reference>
<dbReference type="RefSeq" id="WP_345338743.1">
    <property type="nucleotide sequence ID" value="NZ_BAABLI010000007.1"/>
</dbReference>
<gene>
    <name evidence="4" type="ORF">ACFSJ3_01140</name>
</gene>
<accession>A0ABW4XGD9</accession>
<comment type="subcellular location">
    <subcellularLocation>
        <location evidence="1">Cytoplasm</location>
        <location evidence="1">Nucleoid</location>
    </subcellularLocation>
</comment>
<keyword evidence="3" id="KW-0963">Cytoplasm</keyword>
<dbReference type="PANTHER" id="PTHR38772">
    <property type="match status" value="1"/>
</dbReference>
<dbReference type="PANTHER" id="PTHR38772:SF1">
    <property type="entry name" value="NUCLEOID-ASSOCIATED PROTEIN YEJK"/>
    <property type="match status" value="1"/>
</dbReference>
<proteinExistence type="inferred from homology"/>
<dbReference type="Pfam" id="PF04245">
    <property type="entry name" value="NA37"/>
    <property type="match status" value="1"/>
</dbReference>
<keyword evidence="5" id="KW-1185">Reference proteome</keyword>
<dbReference type="InterPro" id="IPR007358">
    <property type="entry name" value="Nucleoid_associated_NdpA"/>
</dbReference>
<evidence type="ECO:0000256" key="1">
    <source>
        <dbReference type="ARBA" id="ARBA00004453"/>
    </source>
</evidence>
<comment type="caution">
    <text evidence="4">The sequence shown here is derived from an EMBL/GenBank/DDBJ whole genome shotgun (WGS) entry which is preliminary data.</text>
</comment>
<organism evidence="4 5">
    <name type="scientific">Corallincola platygyrae</name>
    <dbReference type="NCBI Taxonomy" id="1193278"/>
    <lineage>
        <taxon>Bacteria</taxon>
        <taxon>Pseudomonadati</taxon>
        <taxon>Pseudomonadota</taxon>
        <taxon>Gammaproteobacteria</taxon>
        <taxon>Alteromonadales</taxon>
        <taxon>Psychromonadaceae</taxon>
        <taxon>Corallincola</taxon>
    </lineage>
</organism>
<evidence type="ECO:0000313" key="4">
    <source>
        <dbReference type="EMBL" id="MFD2094576.1"/>
    </source>
</evidence>
<dbReference type="EMBL" id="JBHUHT010000004">
    <property type="protein sequence ID" value="MFD2094576.1"/>
    <property type="molecule type" value="Genomic_DNA"/>
</dbReference>
<evidence type="ECO:0000313" key="5">
    <source>
        <dbReference type="Proteomes" id="UP001597380"/>
    </source>
</evidence>
<comment type="similarity">
    <text evidence="2">Belongs to the YejK family.</text>
</comment>